<dbReference type="PANTHER" id="PTHR13069:SF35">
    <property type="entry name" value="TRNA METHYLTRANSFERASE 9-LIKE PROTEIN-RELATED"/>
    <property type="match status" value="1"/>
</dbReference>
<dbReference type="AlphaFoldDB" id="A0A3B4WA71"/>
<keyword evidence="1" id="KW-0489">Methyltransferase</keyword>
<name>A0A3B4WA71_SERLL</name>
<dbReference type="Pfam" id="PF08241">
    <property type="entry name" value="Methyltransf_11"/>
    <property type="match status" value="1"/>
</dbReference>
<dbReference type="GO" id="GO:0106335">
    <property type="term" value="F:tRNA (5-carboxymethyluridine(34)-5-O)-methyltransferase activity"/>
    <property type="evidence" value="ECO:0007669"/>
    <property type="project" value="TreeGrafter"/>
</dbReference>
<dbReference type="InterPro" id="IPR013216">
    <property type="entry name" value="Methyltransf_11"/>
</dbReference>
<dbReference type="GO" id="GO:0008757">
    <property type="term" value="F:S-adenosylmethionine-dependent methyltransferase activity"/>
    <property type="evidence" value="ECO:0007669"/>
    <property type="project" value="InterPro"/>
</dbReference>
<dbReference type="Proteomes" id="UP000261360">
    <property type="component" value="Unplaced"/>
</dbReference>
<evidence type="ECO:0000256" key="1">
    <source>
        <dbReference type="ARBA" id="ARBA00022603"/>
    </source>
</evidence>
<dbReference type="GO" id="GO:0005737">
    <property type="term" value="C:cytoplasm"/>
    <property type="evidence" value="ECO:0007669"/>
    <property type="project" value="TreeGrafter"/>
</dbReference>
<keyword evidence="5" id="KW-1185">Reference proteome</keyword>
<sequence>MEEAASQLERDHVHSVYDKIAPYFNDSRYKAWPKVRQFLLDLQPGSIVADIGCGNGKYLHINKEVFKLGCDVCRPLVDFAWSQGHEVQMCDGLHLPYRDSCFDAVLSIAGN</sequence>
<dbReference type="InterPro" id="IPR029063">
    <property type="entry name" value="SAM-dependent_MTases_sf"/>
</dbReference>
<proteinExistence type="predicted"/>
<evidence type="ECO:0000313" key="5">
    <source>
        <dbReference type="Proteomes" id="UP000261360"/>
    </source>
</evidence>
<dbReference type="GO" id="GO:0030488">
    <property type="term" value="P:tRNA methylation"/>
    <property type="evidence" value="ECO:0007669"/>
    <property type="project" value="TreeGrafter"/>
</dbReference>
<dbReference type="Ensembl" id="ENSSLDT00000000872.1">
    <property type="protein sequence ID" value="ENSSLDP00000000811.1"/>
    <property type="gene ID" value="ENSSLDG00000000735.1"/>
</dbReference>
<feature type="domain" description="Methyltransferase type 11" evidence="3">
    <location>
        <begin position="50"/>
        <end position="108"/>
    </location>
</feature>
<dbReference type="PANTHER" id="PTHR13069">
    <property type="entry name" value="ALKYLATED DNA REPAIR PROTEIN ALKB HOMOLOG 8"/>
    <property type="match status" value="1"/>
</dbReference>
<reference evidence="4" key="1">
    <citation type="submission" date="2025-08" db="UniProtKB">
        <authorList>
            <consortium name="Ensembl"/>
        </authorList>
    </citation>
    <scope>IDENTIFICATION</scope>
</reference>
<dbReference type="GO" id="GO:0000049">
    <property type="term" value="F:tRNA binding"/>
    <property type="evidence" value="ECO:0007669"/>
    <property type="project" value="TreeGrafter"/>
</dbReference>
<dbReference type="SUPFAM" id="SSF53335">
    <property type="entry name" value="S-adenosyl-L-methionine-dependent methyltransferases"/>
    <property type="match status" value="1"/>
</dbReference>
<evidence type="ECO:0000259" key="3">
    <source>
        <dbReference type="Pfam" id="PF08241"/>
    </source>
</evidence>
<keyword evidence="2" id="KW-0808">Transferase</keyword>
<dbReference type="STRING" id="1841481.ENSSLDP00000000811"/>
<dbReference type="Gene3D" id="3.40.50.150">
    <property type="entry name" value="Vaccinia Virus protein VP39"/>
    <property type="match status" value="1"/>
</dbReference>
<reference evidence="4" key="2">
    <citation type="submission" date="2025-09" db="UniProtKB">
        <authorList>
            <consortium name="Ensembl"/>
        </authorList>
    </citation>
    <scope>IDENTIFICATION</scope>
</reference>
<dbReference type="GO" id="GO:0005634">
    <property type="term" value="C:nucleus"/>
    <property type="evidence" value="ECO:0007669"/>
    <property type="project" value="TreeGrafter"/>
</dbReference>
<evidence type="ECO:0000313" key="4">
    <source>
        <dbReference type="Ensembl" id="ENSSLDP00000000811.1"/>
    </source>
</evidence>
<dbReference type="InterPro" id="IPR051422">
    <property type="entry name" value="AlkB_tRNA_MeTrf/Diox"/>
</dbReference>
<accession>A0A3B4WA71</accession>
<evidence type="ECO:0000256" key="2">
    <source>
        <dbReference type="ARBA" id="ARBA00022679"/>
    </source>
</evidence>
<dbReference type="GeneTree" id="ENSGT00940000165093"/>
<dbReference type="GO" id="GO:0002098">
    <property type="term" value="P:tRNA wobble uridine modification"/>
    <property type="evidence" value="ECO:0007669"/>
    <property type="project" value="TreeGrafter"/>
</dbReference>
<organism evidence="4 5">
    <name type="scientific">Seriola lalandi dorsalis</name>
    <dbReference type="NCBI Taxonomy" id="1841481"/>
    <lineage>
        <taxon>Eukaryota</taxon>
        <taxon>Metazoa</taxon>
        <taxon>Chordata</taxon>
        <taxon>Craniata</taxon>
        <taxon>Vertebrata</taxon>
        <taxon>Euteleostomi</taxon>
        <taxon>Actinopterygii</taxon>
        <taxon>Neopterygii</taxon>
        <taxon>Teleostei</taxon>
        <taxon>Neoteleostei</taxon>
        <taxon>Acanthomorphata</taxon>
        <taxon>Carangaria</taxon>
        <taxon>Carangiformes</taxon>
        <taxon>Carangidae</taxon>
        <taxon>Seriola</taxon>
    </lineage>
</organism>
<protein>
    <submittedName>
        <fullName evidence="4">Probable tRNA methyltransferase 9-like protein</fullName>
    </submittedName>
</protein>